<dbReference type="AlphaFoldDB" id="A0A1G8QXU0"/>
<organism evidence="1 2">
    <name type="scientific">Rhodococcus triatomae</name>
    <dbReference type="NCBI Taxonomy" id="300028"/>
    <lineage>
        <taxon>Bacteria</taxon>
        <taxon>Bacillati</taxon>
        <taxon>Actinomycetota</taxon>
        <taxon>Actinomycetes</taxon>
        <taxon>Mycobacteriales</taxon>
        <taxon>Nocardiaceae</taxon>
        <taxon>Rhodococcus</taxon>
    </lineage>
</organism>
<dbReference type="Proteomes" id="UP000183263">
    <property type="component" value="Unassembled WGS sequence"/>
</dbReference>
<evidence type="ECO:0000313" key="1">
    <source>
        <dbReference type="EMBL" id="SDJ09135.1"/>
    </source>
</evidence>
<keyword evidence="2" id="KW-1185">Reference proteome</keyword>
<protein>
    <submittedName>
        <fullName evidence="1">Uncharacterized protein</fullName>
    </submittedName>
</protein>
<name>A0A1G8QXU0_9NOCA</name>
<gene>
    <name evidence="1" type="ORF">SAMN05444695_11636</name>
</gene>
<accession>A0A1G8QXU0</accession>
<dbReference type="RefSeq" id="WP_072739723.1">
    <property type="nucleotide sequence ID" value="NZ_CP048813.1"/>
</dbReference>
<proteinExistence type="predicted"/>
<sequence length="121" mass="12157">MSTQLTYAVVAAVVAVLATATSFVWPAAREVAVEVAGLASVAAAVLLGAHVFTTDKPIGAVVPIVAGAVLLVGITAIVQAVRESRRARPPVEDAETPEPDAAPEAQAAPAVPPRLAACADR</sequence>
<dbReference type="EMBL" id="FNDN01000016">
    <property type="protein sequence ID" value="SDJ09135.1"/>
    <property type="molecule type" value="Genomic_DNA"/>
</dbReference>
<reference evidence="1 2" key="1">
    <citation type="submission" date="2016-10" db="EMBL/GenBank/DDBJ databases">
        <authorList>
            <person name="de Groot N.N."/>
        </authorList>
    </citation>
    <scope>NUCLEOTIDE SEQUENCE [LARGE SCALE GENOMIC DNA]</scope>
    <source>
        <strain evidence="1 2">DSM 44892</strain>
    </source>
</reference>
<evidence type="ECO:0000313" key="2">
    <source>
        <dbReference type="Proteomes" id="UP000183263"/>
    </source>
</evidence>